<evidence type="ECO:0000256" key="1">
    <source>
        <dbReference type="PROSITE-ProRule" id="PRU00453"/>
    </source>
</evidence>
<keyword evidence="1" id="KW-0862">Zinc</keyword>
<dbReference type="SUPFAM" id="SSF144232">
    <property type="entry name" value="HIT/MYND zinc finger-like"/>
    <property type="match status" value="1"/>
</dbReference>
<dbReference type="KEGG" id="olu:OSTLU_30465"/>
<dbReference type="AlphaFoldDB" id="A4RU18"/>
<sequence>MDGESAATTCGACEKARARYACPKCGARLCALACYERHNDGKCQSRFHEDALASAMRGMTATAETKREMMETLRRRAVADGTLDLGIEEEEEEEEGDDDDDGGERCVLSEASLEVLRAGGELDLEALNEEERASFERAVASGELVEAWVPWWESPEAGRTRASARGERAVAELDLCEPTTSEGANDKDKGIPPLASADEALDPFERLSGGKEAPEALRWHCVNALSAYVLVKRSFNGDWSDEEEIACDAMLELSAVLSAERGAIAEAQCARDAALDVVRRAPRALPSPPSPRALQRALTADLRALFAAPTIPIRALLDLSRALDVAARASASDRARRRRAALKSRYLCAYLCADALGVVTADVARAVKEIIDDDLDVDPDVDLDVVRVRDGVASPRARG</sequence>
<organism evidence="4 5">
    <name type="scientific">Ostreococcus lucimarinus (strain CCE9901)</name>
    <dbReference type="NCBI Taxonomy" id="436017"/>
    <lineage>
        <taxon>Eukaryota</taxon>
        <taxon>Viridiplantae</taxon>
        <taxon>Chlorophyta</taxon>
        <taxon>Mamiellophyceae</taxon>
        <taxon>Mamiellales</taxon>
        <taxon>Bathycoccaceae</taxon>
        <taxon>Ostreococcus</taxon>
    </lineage>
</organism>
<dbReference type="EMBL" id="CP000583">
    <property type="protein sequence ID" value="ABO94886.1"/>
    <property type="molecule type" value="Genomic_DNA"/>
</dbReference>
<evidence type="ECO:0000259" key="3">
    <source>
        <dbReference type="PROSITE" id="PS51083"/>
    </source>
</evidence>
<evidence type="ECO:0000256" key="2">
    <source>
        <dbReference type="SAM" id="MobiDB-lite"/>
    </source>
</evidence>
<dbReference type="Pfam" id="PF04438">
    <property type="entry name" value="zf-HIT"/>
    <property type="match status" value="1"/>
</dbReference>
<keyword evidence="1" id="KW-0863">Zinc-finger</keyword>
<feature type="region of interest" description="Disordered" evidence="2">
    <location>
        <begin position="82"/>
        <end position="105"/>
    </location>
</feature>
<dbReference type="PROSITE" id="PS51083">
    <property type="entry name" value="ZF_HIT"/>
    <property type="match status" value="1"/>
</dbReference>
<dbReference type="eggNOG" id="KOG4317">
    <property type="taxonomic scope" value="Eukaryota"/>
</dbReference>
<reference evidence="4 5" key="1">
    <citation type="journal article" date="2007" name="Proc. Natl. Acad. Sci. U.S.A.">
        <title>The tiny eukaryote Ostreococcus provides genomic insights into the paradox of plankton speciation.</title>
        <authorList>
            <person name="Palenik B."/>
            <person name="Grimwood J."/>
            <person name="Aerts A."/>
            <person name="Rouze P."/>
            <person name="Salamov A."/>
            <person name="Putnam N."/>
            <person name="Dupont C."/>
            <person name="Jorgensen R."/>
            <person name="Derelle E."/>
            <person name="Rombauts S."/>
            <person name="Zhou K."/>
            <person name="Otillar R."/>
            <person name="Merchant S.S."/>
            <person name="Podell S."/>
            <person name="Gaasterland T."/>
            <person name="Napoli C."/>
            <person name="Gendler K."/>
            <person name="Manuell A."/>
            <person name="Tai V."/>
            <person name="Vallon O."/>
            <person name="Piganeau G."/>
            <person name="Jancek S."/>
            <person name="Heijde M."/>
            <person name="Jabbari K."/>
            <person name="Bowler C."/>
            <person name="Lohr M."/>
            <person name="Robbens S."/>
            <person name="Werner G."/>
            <person name="Dubchak I."/>
            <person name="Pazour G.J."/>
            <person name="Ren Q."/>
            <person name="Paulsen I."/>
            <person name="Delwiche C."/>
            <person name="Schmutz J."/>
            <person name="Rokhsar D."/>
            <person name="Van de Peer Y."/>
            <person name="Moreau H."/>
            <person name="Grigoriev I.V."/>
        </authorList>
    </citation>
    <scope>NUCLEOTIDE SEQUENCE [LARGE SCALE GENOMIC DNA]</scope>
    <source>
        <strain evidence="4 5">CCE9901</strain>
    </source>
</reference>
<dbReference type="InterPro" id="IPR007529">
    <property type="entry name" value="Znf_HIT"/>
</dbReference>
<dbReference type="PANTHER" id="PTHR15555:SF0">
    <property type="entry name" value="ZINC FINGER HIT DOMAIN-CONTAINING PROTEIN 2"/>
    <property type="match status" value="1"/>
</dbReference>
<proteinExistence type="predicted"/>
<dbReference type="GeneID" id="5000889"/>
<protein>
    <recommendedName>
        <fullName evidence="3">HIT-type domain-containing protein</fullName>
    </recommendedName>
</protein>
<evidence type="ECO:0000313" key="5">
    <source>
        <dbReference type="Proteomes" id="UP000001568"/>
    </source>
</evidence>
<dbReference type="PANTHER" id="PTHR15555">
    <property type="entry name" value="ZINC FINGER HIT DOMAIN CONTAINING PROTEIN 2 PROTEIN FON -RELATED"/>
    <property type="match status" value="1"/>
</dbReference>
<feature type="compositionally biased region" description="Acidic residues" evidence="2">
    <location>
        <begin position="86"/>
        <end position="102"/>
    </location>
</feature>
<keyword evidence="1" id="KW-0479">Metal-binding</keyword>
<dbReference type="HOGENOM" id="CLU_716388_0_0_1"/>
<name>A4RU18_OSTLU</name>
<dbReference type="Gramene" id="ABO94886">
    <property type="protein sequence ID" value="ABO94886"/>
    <property type="gene ID" value="OSTLU_30465"/>
</dbReference>
<dbReference type="InterPro" id="IPR039646">
    <property type="entry name" value="ZNHIT2"/>
</dbReference>
<keyword evidence="5" id="KW-1185">Reference proteome</keyword>
<dbReference type="Proteomes" id="UP000001568">
    <property type="component" value="Chromosome 3"/>
</dbReference>
<dbReference type="OrthoDB" id="542149at2759"/>
<feature type="domain" description="HIT-type" evidence="3">
    <location>
        <begin position="10"/>
        <end position="43"/>
    </location>
</feature>
<dbReference type="RefSeq" id="XP_001416593.1">
    <property type="nucleotide sequence ID" value="XM_001416556.1"/>
</dbReference>
<dbReference type="CDD" id="cd23024">
    <property type="entry name" value="zf-HIT_ZNHIT2-3"/>
    <property type="match status" value="1"/>
</dbReference>
<accession>A4RU18</accession>
<dbReference type="GO" id="GO:0008270">
    <property type="term" value="F:zinc ion binding"/>
    <property type="evidence" value="ECO:0007669"/>
    <property type="project" value="UniProtKB-UniRule"/>
</dbReference>
<dbReference type="Gene3D" id="3.30.60.190">
    <property type="match status" value="1"/>
</dbReference>
<gene>
    <name evidence="4" type="ORF">OSTLU_30465</name>
</gene>
<evidence type="ECO:0000313" key="4">
    <source>
        <dbReference type="EMBL" id="ABO94886.1"/>
    </source>
</evidence>